<evidence type="ECO:0000256" key="4">
    <source>
        <dbReference type="SAM" id="Phobius"/>
    </source>
</evidence>
<dbReference type="Proteomes" id="UP001642484">
    <property type="component" value="Unassembled WGS sequence"/>
</dbReference>
<feature type="transmembrane region" description="Helical" evidence="4">
    <location>
        <begin position="280"/>
        <end position="299"/>
    </location>
</feature>
<keyword evidence="2" id="KW-0433">Leucine-rich repeat</keyword>
<evidence type="ECO:0000256" key="3">
    <source>
        <dbReference type="ARBA" id="ARBA00022737"/>
    </source>
</evidence>
<evidence type="ECO:0000256" key="2">
    <source>
        <dbReference type="ARBA" id="ARBA00022614"/>
    </source>
</evidence>
<gene>
    <name evidence="5" type="ORF">CCMP2556_LOCUS31480</name>
</gene>
<dbReference type="PANTHER" id="PTHR24113">
    <property type="entry name" value="RAN GTPASE-ACTIVATING PROTEIN 1"/>
    <property type="match status" value="1"/>
</dbReference>
<accession>A0ABP0NMM4</accession>
<evidence type="ECO:0000313" key="6">
    <source>
        <dbReference type="Proteomes" id="UP001642484"/>
    </source>
</evidence>
<keyword evidence="1" id="KW-0343">GTPase activation</keyword>
<dbReference type="Pfam" id="PF13516">
    <property type="entry name" value="LRR_6"/>
    <property type="match status" value="5"/>
</dbReference>
<dbReference type="Gene3D" id="3.40.50.300">
    <property type="entry name" value="P-loop containing nucleotide triphosphate hydrolases"/>
    <property type="match status" value="1"/>
</dbReference>
<evidence type="ECO:0000313" key="5">
    <source>
        <dbReference type="EMBL" id="CAK9064082.1"/>
    </source>
</evidence>
<dbReference type="InterPro" id="IPR027417">
    <property type="entry name" value="P-loop_NTPase"/>
</dbReference>
<reference evidence="5 6" key="1">
    <citation type="submission" date="2024-02" db="EMBL/GenBank/DDBJ databases">
        <authorList>
            <person name="Chen Y."/>
            <person name="Shah S."/>
            <person name="Dougan E. K."/>
            <person name="Thang M."/>
            <person name="Chan C."/>
        </authorList>
    </citation>
    <scope>NUCLEOTIDE SEQUENCE [LARGE SCALE GENOMIC DNA]</scope>
</reference>
<sequence>MAPCENIRCGACGCSPLWRIAWRSLSSHGSGIAGLVAFQYISFKHMLSRVEVSTESSKLLWCAVLAIASFTCVAVYASFWHILQDYVRRVAIEKAMSQGFGVRFPGPAQLHQTRLGRCTILLALLNMIILVADLVRSIWREETSRPDQLRIDWEVLSRTAPLMMYLRNLSSIATSPSYPWHQFQWLLQHPLPLHELLASAEMDGERNDCWHRISAALSRRGVRSSAGIELRNLNPEAEEASDVSSVMEAPVPTVSAAPWPLLCYLRPLVADRPYACHMHACLAVGMLVIFATVLPTWLWRIYEHSFIPQYLDLHVEGGTIKLADRAVDGVDYWLLPFDQPRLLLRLKPDVSTASRFYKCPKDICEPAIERSFQMHHSKMDPIEMVLTEEHFGHRSSFELRGFFRRKVYVGVVGFERIWMKLGMDLPQTLEMFGKNCFAKPLVRRDVLFPKDDHLTAELGFGANWDLMELVWTPELTVHRLDRNLKRESSTQLACEALGHDHLFTCRGLSFTTHCPASCDLVVRKLKVKPRKLVDRTSTERSFSLTAQIRDTEGFFLAPLLEKQKAVEVLRLTSGAHPSTEMLKAVAARNNLLAEAYRSFGAGTGSGSGEARRSTSLLLTGLTGVGKSSACYFLTNNETCEFSNSLESHTNSVFQVTGHAFEDRMQPILRVWDIPGFGDTKGEKSFQEQWAQTMAHLAEHETGLDCILWVVNGAIRRKLAVRREMLRHYRSAFGASFYSYLKVLVNFVPMTDEASHQILMHEWIQQFRDFIIEEEKELLRDDWEQLEERVVTAVKEKLSILVVDLNPSYLTGPEKVEVPLSAPLVSRIPPYSQPVNLPDLLQLVEELGASSSGSRALYRAPLAIRPSCPRRGFAEVEAEATAVEIHGESHEFQIIVRIVGKYLGKGDGLLAQSADEPCGKGRLYFALNPAEDNHTNHTVLGGQPTWSFSQLRKVTLTEGVGPLKLCFCEAPGCGPAARSDEWPELPMARYCQDAGTFPLMGHLEVPALQPAVEPLAVHRCLRSCVAGETTLRCAVPCELGHWRVSCQEVSIHQNGSFYLAPSARDQERRCEIPCAGPGAEGSQKRHLIWSSGRISGSCDPERSEAVGDGIQEEGAKALALALPSSSLTRLDLSAHGLSDAGVKALAKALPKSQLTELDLTDNGIHLSGVSALAEALHEGAQLTKLLLSKNRLGEGEVQVLVGALGRSQLTWLGLSENDVTHVGAIVLGAALPETKLTVLDLTGNRICSETSGVHALAAALTKSQLKQLNLGSNSIGEAAEFLTSSLSESQLTELDLSDNGLGEAEVQDLAHVLPNCQLTSLNLQWNNVGDAGAIALAPKLGKSQLRELNLERTRIWRSGAIALAAGLSGSVLTSLWLSFNNLGDGIHSLARALPGSQLMVLSLAHSGMEVAGAQAIAKALPSSRLTELHLSSNELGDAGAEAVGLTLPQSQLLHLDLADNGLSHVGAHAIALALPKSQLTHLELSSNGIGDAGLRALADVLVQSQLKELDVSQNSFGEDAKGELLKACGTAHVKCTAH</sequence>
<dbReference type="EMBL" id="CAXAMN010021862">
    <property type="protein sequence ID" value="CAK9064082.1"/>
    <property type="molecule type" value="Genomic_DNA"/>
</dbReference>
<comment type="caution">
    <text evidence="5">The sequence shown here is derived from an EMBL/GenBank/DDBJ whole genome shotgun (WGS) entry which is preliminary data.</text>
</comment>
<dbReference type="SUPFAM" id="SSF52540">
    <property type="entry name" value="P-loop containing nucleoside triphosphate hydrolases"/>
    <property type="match status" value="1"/>
</dbReference>
<dbReference type="SUPFAM" id="SSF52047">
    <property type="entry name" value="RNI-like"/>
    <property type="match status" value="2"/>
</dbReference>
<keyword evidence="3" id="KW-0677">Repeat</keyword>
<keyword evidence="4" id="KW-0812">Transmembrane</keyword>
<dbReference type="PANTHER" id="PTHR24113:SF12">
    <property type="entry name" value="RAN GTPASE-ACTIVATING PROTEIN 1"/>
    <property type="match status" value="1"/>
</dbReference>
<dbReference type="InterPro" id="IPR001611">
    <property type="entry name" value="Leu-rich_rpt"/>
</dbReference>
<dbReference type="InterPro" id="IPR027038">
    <property type="entry name" value="RanGap"/>
</dbReference>
<proteinExistence type="predicted"/>
<name>A0ABP0NMM4_9DINO</name>
<organism evidence="5 6">
    <name type="scientific">Durusdinium trenchii</name>
    <dbReference type="NCBI Taxonomy" id="1381693"/>
    <lineage>
        <taxon>Eukaryota</taxon>
        <taxon>Sar</taxon>
        <taxon>Alveolata</taxon>
        <taxon>Dinophyceae</taxon>
        <taxon>Suessiales</taxon>
        <taxon>Symbiodiniaceae</taxon>
        <taxon>Durusdinium</taxon>
    </lineage>
</organism>
<dbReference type="Gene3D" id="3.80.10.10">
    <property type="entry name" value="Ribonuclease Inhibitor"/>
    <property type="match status" value="3"/>
</dbReference>
<feature type="transmembrane region" description="Helical" evidence="4">
    <location>
        <begin position="25"/>
        <end position="47"/>
    </location>
</feature>
<dbReference type="CDD" id="cd00882">
    <property type="entry name" value="Ras_like_GTPase"/>
    <property type="match status" value="1"/>
</dbReference>
<keyword evidence="4" id="KW-1133">Transmembrane helix</keyword>
<dbReference type="InterPro" id="IPR032675">
    <property type="entry name" value="LRR_dom_sf"/>
</dbReference>
<keyword evidence="6" id="KW-1185">Reference proteome</keyword>
<feature type="transmembrane region" description="Helical" evidence="4">
    <location>
        <begin position="59"/>
        <end position="79"/>
    </location>
</feature>
<dbReference type="SMART" id="SM00368">
    <property type="entry name" value="LRR_RI"/>
    <property type="match status" value="12"/>
</dbReference>
<evidence type="ECO:0000256" key="1">
    <source>
        <dbReference type="ARBA" id="ARBA00022468"/>
    </source>
</evidence>
<keyword evidence="4" id="KW-0472">Membrane</keyword>
<protein>
    <submittedName>
        <fullName evidence="5">Uncharacterized protein</fullName>
    </submittedName>
</protein>